<accession>A0ACC3MQ20</accession>
<organism evidence="1 2">
    <name type="scientific">Vermiconidia calcicola</name>
    <dbReference type="NCBI Taxonomy" id="1690605"/>
    <lineage>
        <taxon>Eukaryota</taxon>
        <taxon>Fungi</taxon>
        <taxon>Dikarya</taxon>
        <taxon>Ascomycota</taxon>
        <taxon>Pezizomycotina</taxon>
        <taxon>Dothideomycetes</taxon>
        <taxon>Dothideomycetidae</taxon>
        <taxon>Mycosphaerellales</taxon>
        <taxon>Extremaceae</taxon>
        <taxon>Vermiconidia</taxon>
    </lineage>
</organism>
<dbReference type="EMBL" id="JAUTXU010000186">
    <property type="protein sequence ID" value="KAK3700401.1"/>
    <property type="molecule type" value="Genomic_DNA"/>
</dbReference>
<proteinExistence type="predicted"/>
<keyword evidence="2" id="KW-1185">Reference proteome</keyword>
<sequence length="251" mass="27185">MANDPSSNNSRSSSPAPSTTSSSSALSSLPRTPTPPTEELRLISTLHGTQHEVFCTHTDVCDCPMHASWPDGATTEEVKEEVKMYPHWSEWALGAWRFPVSAERESLRLERGKVEREVVALLTGMAGLSLRVGVKGVADVVEEVRKEIAESSALPQNKKHDNGLISGIIHEAHIVSTLITDSGTDWSMQNIHTALSAIAQPGKDWNVWDVATQLDRALDGMEAKDHFLGAFLEICAQDCASLAAPFGCLGE</sequence>
<evidence type="ECO:0000313" key="1">
    <source>
        <dbReference type="EMBL" id="KAK3700401.1"/>
    </source>
</evidence>
<evidence type="ECO:0000313" key="2">
    <source>
        <dbReference type="Proteomes" id="UP001281147"/>
    </source>
</evidence>
<protein>
    <submittedName>
        <fullName evidence="1">Uncharacterized protein</fullName>
    </submittedName>
</protein>
<reference evidence="1" key="1">
    <citation type="submission" date="2023-07" db="EMBL/GenBank/DDBJ databases">
        <title>Black Yeasts Isolated from many extreme environments.</title>
        <authorList>
            <person name="Coleine C."/>
            <person name="Stajich J.E."/>
            <person name="Selbmann L."/>
        </authorList>
    </citation>
    <scope>NUCLEOTIDE SEQUENCE</scope>
    <source>
        <strain evidence="1">CCFEE 5714</strain>
    </source>
</reference>
<name>A0ACC3MQ20_9PEZI</name>
<dbReference type="Proteomes" id="UP001281147">
    <property type="component" value="Unassembled WGS sequence"/>
</dbReference>
<comment type="caution">
    <text evidence="1">The sequence shown here is derived from an EMBL/GenBank/DDBJ whole genome shotgun (WGS) entry which is preliminary data.</text>
</comment>
<gene>
    <name evidence="1" type="ORF">LTR37_016012</name>
</gene>